<proteinExistence type="predicted"/>
<protein>
    <submittedName>
        <fullName evidence="3">Uncharacterized protein</fullName>
    </submittedName>
</protein>
<feature type="region of interest" description="Disordered" evidence="1">
    <location>
        <begin position="36"/>
        <end position="121"/>
    </location>
</feature>
<comment type="caution">
    <text evidence="3">The sequence shown here is derived from an EMBL/GenBank/DDBJ whole genome shotgun (WGS) entry which is preliminary data.</text>
</comment>
<feature type="compositionally biased region" description="Basic and acidic residues" evidence="1">
    <location>
        <begin position="36"/>
        <end position="48"/>
    </location>
</feature>
<keyword evidence="2" id="KW-0812">Transmembrane</keyword>
<name>A0A7W9JKL2_9MICC</name>
<accession>A0A7W9JKL2</accession>
<feature type="compositionally biased region" description="Low complexity" evidence="1">
    <location>
        <begin position="73"/>
        <end position="84"/>
    </location>
</feature>
<reference evidence="3 4" key="1">
    <citation type="submission" date="2020-08" db="EMBL/GenBank/DDBJ databases">
        <title>Sequencing the genomes of 1000 actinobacteria strains.</title>
        <authorList>
            <person name="Klenk H.-P."/>
        </authorList>
    </citation>
    <scope>NUCLEOTIDE SEQUENCE [LARGE SCALE GENOMIC DNA]</scope>
    <source>
        <strain evidence="3 4">DSM 17945</strain>
    </source>
</reference>
<evidence type="ECO:0000256" key="1">
    <source>
        <dbReference type="SAM" id="MobiDB-lite"/>
    </source>
</evidence>
<keyword evidence="4" id="KW-1185">Reference proteome</keyword>
<keyword evidence="2" id="KW-1133">Transmembrane helix</keyword>
<evidence type="ECO:0000313" key="3">
    <source>
        <dbReference type="EMBL" id="MBB5849394.1"/>
    </source>
</evidence>
<evidence type="ECO:0000256" key="2">
    <source>
        <dbReference type="SAM" id="Phobius"/>
    </source>
</evidence>
<gene>
    <name evidence="3" type="ORF">HDA33_001958</name>
</gene>
<organism evidence="3 4">
    <name type="scientific">Micrococcus endophyticus</name>
    <dbReference type="NCBI Taxonomy" id="455343"/>
    <lineage>
        <taxon>Bacteria</taxon>
        <taxon>Bacillati</taxon>
        <taxon>Actinomycetota</taxon>
        <taxon>Actinomycetes</taxon>
        <taxon>Micrococcales</taxon>
        <taxon>Micrococcaceae</taxon>
        <taxon>Micrococcus</taxon>
    </lineage>
</organism>
<sequence>MEIMIVVAVGVFLMVAWTVGGWVIVRMGFTRDSDAASRALPHDDDGAHPAHHGPAPVDPASDPNANWREQMKAATAASGAACTCPRTSAGADAPSPEAHDPRAAVVSAAGPSTFSPSPDCPIHRWDYA</sequence>
<evidence type="ECO:0000313" key="4">
    <source>
        <dbReference type="Proteomes" id="UP000567246"/>
    </source>
</evidence>
<dbReference type="Proteomes" id="UP000567246">
    <property type="component" value="Unassembled WGS sequence"/>
</dbReference>
<feature type="transmembrane region" description="Helical" evidence="2">
    <location>
        <begin position="6"/>
        <end position="25"/>
    </location>
</feature>
<keyword evidence="2" id="KW-0472">Membrane</keyword>
<dbReference type="EMBL" id="JACHMW010000001">
    <property type="protein sequence ID" value="MBB5849394.1"/>
    <property type="molecule type" value="Genomic_DNA"/>
</dbReference>
<dbReference type="AlphaFoldDB" id="A0A7W9JKL2"/>